<feature type="non-terminal residue" evidence="1">
    <location>
        <position position="70"/>
    </location>
</feature>
<protein>
    <submittedName>
        <fullName evidence="1">Uncharacterized protein</fullName>
    </submittedName>
</protein>
<dbReference type="Proteomes" id="UP000605846">
    <property type="component" value="Unassembled WGS sequence"/>
</dbReference>
<sequence length="70" mass="7841">MLTEGQACCLVLDMEPTKENREKAKAIFQHSPFGVTYLHGTNPLEPVAMAKTLIEKNPFKYKSYQATPPS</sequence>
<comment type="caution">
    <text evidence="1">The sequence shown here is derived from an EMBL/GenBank/DDBJ whole genome shotgun (WGS) entry which is preliminary data.</text>
</comment>
<organism evidence="1 2">
    <name type="scientific">Apophysomyces ossiformis</name>
    <dbReference type="NCBI Taxonomy" id="679940"/>
    <lineage>
        <taxon>Eukaryota</taxon>
        <taxon>Fungi</taxon>
        <taxon>Fungi incertae sedis</taxon>
        <taxon>Mucoromycota</taxon>
        <taxon>Mucoromycotina</taxon>
        <taxon>Mucoromycetes</taxon>
        <taxon>Mucorales</taxon>
        <taxon>Mucorineae</taxon>
        <taxon>Mucoraceae</taxon>
        <taxon>Apophysomyces</taxon>
    </lineage>
</organism>
<dbReference type="AlphaFoldDB" id="A0A8H7BJ80"/>
<evidence type="ECO:0000313" key="1">
    <source>
        <dbReference type="EMBL" id="KAF7720435.1"/>
    </source>
</evidence>
<evidence type="ECO:0000313" key="2">
    <source>
        <dbReference type="Proteomes" id="UP000605846"/>
    </source>
</evidence>
<dbReference type="EMBL" id="JABAYA010000800">
    <property type="protein sequence ID" value="KAF7720435.1"/>
    <property type="molecule type" value="Genomic_DNA"/>
</dbReference>
<proteinExistence type="predicted"/>
<name>A0A8H7BJ80_9FUNG</name>
<gene>
    <name evidence="1" type="ORF">EC973_008939</name>
</gene>
<reference evidence="1" key="1">
    <citation type="submission" date="2020-01" db="EMBL/GenBank/DDBJ databases">
        <title>Genome Sequencing of Three Apophysomyces-Like Fungal Strains Confirms a Novel Fungal Genus in the Mucoromycota with divergent Burkholderia-like Endosymbiotic Bacteria.</title>
        <authorList>
            <person name="Stajich J.E."/>
            <person name="Macias A.M."/>
            <person name="Carter-House D."/>
            <person name="Lovett B."/>
            <person name="Kasson L.R."/>
            <person name="Berry K."/>
            <person name="Grigoriev I."/>
            <person name="Chang Y."/>
            <person name="Spatafora J."/>
            <person name="Kasson M.T."/>
        </authorList>
    </citation>
    <scope>NUCLEOTIDE SEQUENCE</scope>
    <source>
        <strain evidence="1">NRRL A-21654</strain>
    </source>
</reference>
<accession>A0A8H7BJ80</accession>
<keyword evidence="2" id="KW-1185">Reference proteome</keyword>
<dbReference type="OrthoDB" id="2276207at2759"/>